<dbReference type="GO" id="GO:0004557">
    <property type="term" value="F:alpha-galactosidase activity"/>
    <property type="evidence" value="ECO:0007669"/>
    <property type="project" value="UniProtKB-EC"/>
</dbReference>
<dbReference type="Proteomes" id="UP001597215">
    <property type="component" value="Unassembled WGS sequence"/>
</dbReference>
<dbReference type="InterPro" id="IPR002252">
    <property type="entry name" value="Glyco_hydro_36"/>
</dbReference>
<comment type="similarity">
    <text evidence="5">Belongs to the glycosyl hydrolase.</text>
</comment>
<dbReference type="EMBL" id="JBHUEL010000009">
    <property type="protein sequence ID" value="MFD1767166.1"/>
    <property type="molecule type" value="Genomic_DNA"/>
</dbReference>
<keyword evidence="8" id="KW-1185">Reference proteome</keyword>
<proteinExistence type="inferred from homology"/>
<organism evidence="7 8">
    <name type="scientific">Sphingorhabdus buctiana</name>
    <dbReference type="NCBI Taxonomy" id="1508805"/>
    <lineage>
        <taxon>Bacteria</taxon>
        <taxon>Pseudomonadati</taxon>
        <taxon>Pseudomonadota</taxon>
        <taxon>Alphaproteobacteria</taxon>
        <taxon>Sphingomonadales</taxon>
        <taxon>Sphingomonadaceae</taxon>
        <taxon>Sphingorhabdus</taxon>
    </lineage>
</organism>
<evidence type="ECO:0000256" key="2">
    <source>
        <dbReference type="ARBA" id="ARBA00012755"/>
    </source>
</evidence>
<dbReference type="InterPro" id="IPR038417">
    <property type="entry name" value="Alpga-gal_N_sf"/>
</dbReference>
<comment type="catalytic activity">
    <reaction evidence="1 5">
        <text>Hydrolysis of terminal, non-reducing alpha-D-galactose residues in alpha-D-galactosides, including galactose oligosaccharides, galactomannans and galactolipids.</text>
        <dbReference type="EC" id="3.2.1.22"/>
    </reaction>
</comment>
<protein>
    <recommendedName>
        <fullName evidence="2 5">Alpha-galactosidase</fullName>
        <ecNumber evidence="2 5">3.2.1.22</ecNumber>
    </recommendedName>
</protein>
<dbReference type="PANTHER" id="PTHR43053:SF3">
    <property type="entry name" value="ALPHA-GALACTOSIDASE C-RELATED"/>
    <property type="match status" value="1"/>
</dbReference>
<dbReference type="InterPro" id="IPR031704">
    <property type="entry name" value="Glyco_hydro_36_N"/>
</dbReference>
<dbReference type="PRINTS" id="PR00743">
    <property type="entry name" value="GLHYDRLASE36"/>
</dbReference>
<dbReference type="PANTHER" id="PTHR43053">
    <property type="entry name" value="GLYCOSIDASE FAMILY 31"/>
    <property type="match status" value="1"/>
</dbReference>
<feature type="domain" description="Glycosyl hydrolase family 36 N-terminal" evidence="6">
    <location>
        <begin position="24"/>
        <end position="247"/>
    </location>
</feature>
<evidence type="ECO:0000313" key="8">
    <source>
        <dbReference type="Proteomes" id="UP001597215"/>
    </source>
</evidence>
<keyword evidence="4 5" id="KW-0326">Glycosidase</keyword>
<dbReference type="Gene3D" id="3.20.20.70">
    <property type="entry name" value="Aldolase class I"/>
    <property type="match status" value="1"/>
</dbReference>
<dbReference type="PROSITE" id="PS00512">
    <property type="entry name" value="ALPHA_GALACTOSIDASE"/>
    <property type="match status" value="1"/>
</dbReference>
<dbReference type="Gene3D" id="2.70.98.60">
    <property type="entry name" value="alpha-galactosidase from lactobacil brevis"/>
    <property type="match status" value="1"/>
</dbReference>
<reference evidence="8" key="1">
    <citation type="journal article" date="2019" name="Int. J. Syst. Evol. Microbiol.">
        <title>The Global Catalogue of Microorganisms (GCM) 10K type strain sequencing project: providing services to taxonomists for standard genome sequencing and annotation.</title>
        <authorList>
            <consortium name="The Broad Institute Genomics Platform"/>
            <consortium name="The Broad Institute Genome Sequencing Center for Infectious Disease"/>
            <person name="Wu L."/>
            <person name="Ma J."/>
        </authorList>
    </citation>
    <scope>NUCLEOTIDE SEQUENCE [LARGE SCALE GENOMIC DNA]</scope>
    <source>
        <strain evidence="8">CGMCC 1.12449</strain>
    </source>
</reference>
<dbReference type="Pfam" id="PF02065">
    <property type="entry name" value="Melibiase"/>
    <property type="match status" value="1"/>
</dbReference>
<dbReference type="InterPro" id="IPR050985">
    <property type="entry name" value="Alpha-glycosidase_related"/>
</dbReference>
<dbReference type="EC" id="3.2.1.22" evidence="2 5"/>
<evidence type="ECO:0000256" key="4">
    <source>
        <dbReference type="ARBA" id="ARBA00023295"/>
    </source>
</evidence>
<evidence type="ECO:0000313" key="7">
    <source>
        <dbReference type="EMBL" id="MFD1767166.1"/>
    </source>
</evidence>
<comment type="caution">
    <text evidence="7">The sequence shown here is derived from an EMBL/GenBank/DDBJ whole genome shotgun (WGS) entry which is preliminary data.</text>
</comment>
<dbReference type="PIRSF" id="PIRSF005536">
    <property type="entry name" value="Agal"/>
    <property type="match status" value="1"/>
</dbReference>
<gene>
    <name evidence="7" type="ORF">ACFSAG_09965</name>
</gene>
<dbReference type="SUPFAM" id="SSF51445">
    <property type="entry name" value="(Trans)glycosidases"/>
    <property type="match status" value="1"/>
</dbReference>
<dbReference type="InterPro" id="IPR017853">
    <property type="entry name" value="GH"/>
</dbReference>
<accession>A0ABW4MEU2</accession>
<keyword evidence="3 5" id="KW-0378">Hydrolase</keyword>
<dbReference type="RefSeq" id="WP_381514218.1">
    <property type="nucleotide sequence ID" value="NZ_JBHUEL010000009.1"/>
</dbReference>
<dbReference type="CDD" id="cd14791">
    <property type="entry name" value="GH36"/>
    <property type="match status" value="1"/>
</dbReference>
<dbReference type="InterPro" id="IPR000111">
    <property type="entry name" value="Glyco_hydro_27/36_CS"/>
</dbReference>
<dbReference type="InterPro" id="IPR013785">
    <property type="entry name" value="Aldolase_TIM"/>
</dbReference>
<sequence length="681" mass="76381">MSTFIRLDSAGCTAIWETSDSEAPLWRYWGPRLSDGVLPPEQLRETRTEPTFSLHFDQPLSIFPVLGMGWFGQTALLAHRDGADWAHAITRCEVESVDHGVIFHLHDDVARLFIAIHATLDPETDVLRLSTKLRNDGETTLDIQSLAAGNLPLPDNAQSVRSFGGRHNGEFVPIDDVLSRSLWRRENRRGLTSHDCFPGAVVTCSDGVAFGAQLAWSGNHFQQIEWIDDGRWHWQFGEWLAPGEVRLDAGESIDTPDMLATCSAEGADGVAWAFHREIRKGVQWPGGAMKPRPVHLNTWEGFYFDHDLDALRQLADAAAEIGVERFVLDDGWFHGRNDDTSSLGDWWPDQQKYPDGVAPLATHVTGLGMEFGLWIEPEMVNPDSDLFRAHPDWVLQISGRPLLTARNQLVLDMRKEEVRDYLYGQIAQLLETLPISYLKWDHNRDLTHAGNHAGYREQTLGAYALFRRFREAFPDVEIEACAGGGGRIDAGISRFTHRFWTSDNIDAVSRGSIQRGFLQFMPPELMGSHVGASPAHGTGRRQSMAFRSSVARAGHLGIEFDLRKISDKDKARLAQSIADYKHSRDLIHQGRCWTGDAADGVSWTAFGDPSDLMVQVLRVSAPTFRFPPPLRLPMVHRDRNYRIDINGQSGTTMQGEWITRSGLPLPRMNAETALWISLKAE</sequence>
<evidence type="ECO:0000256" key="5">
    <source>
        <dbReference type="PIRNR" id="PIRNR005536"/>
    </source>
</evidence>
<dbReference type="Pfam" id="PF16875">
    <property type="entry name" value="Glyco_hydro_36N"/>
    <property type="match status" value="1"/>
</dbReference>
<evidence type="ECO:0000256" key="1">
    <source>
        <dbReference type="ARBA" id="ARBA00001255"/>
    </source>
</evidence>
<name>A0ABW4MEU2_9SPHN</name>
<evidence type="ECO:0000259" key="6">
    <source>
        <dbReference type="Pfam" id="PF16875"/>
    </source>
</evidence>
<evidence type="ECO:0000256" key="3">
    <source>
        <dbReference type="ARBA" id="ARBA00022801"/>
    </source>
</evidence>